<proteinExistence type="predicted"/>
<protein>
    <submittedName>
        <fullName evidence="2">Transcription termination factor 2</fullName>
    </submittedName>
</protein>
<name>A0AC34R7Z9_9BILA</name>
<evidence type="ECO:0000313" key="1">
    <source>
        <dbReference type="Proteomes" id="UP000887576"/>
    </source>
</evidence>
<dbReference type="WBParaSite" id="JU765_v2.g4196.t1">
    <property type="protein sequence ID" value="JU765_v2.g4196.t1"/>
    <property type="gene ID" value="JU765_v2.g4196"/>
</dbReference>
<organism evidence="1 2">
    <name type="scientific">Panagrolaimus sp. JU765</name>
    <dbReference type="NCBI Taxonomy" id="591449"/>
    <lineage>
        <taxon>Eukaryota</taxon>
        <taxon>Metazoa</taxon>
        <taxon>Ecdysozoa</taxon>
        <taxon>Nematoda</taxon>
        <taxon>Chromadorea</taxon>
        <taxon>Rhabditida</taxon>
        <taxon>Tylenchina</taxon>
        <taxon>Panagrolaimomorpha</taxon>
        <taxon>Panagrolaimoidea</taxon>
        <taxon>Panagrolaimidae</taxon>
        <taxon>Panagrolaimus</taxon>
    </lineage>
</organism>
<evidence type="ECO:0000313" key="2">
    <source>
        <dbReference type="WBParaSite" id="JU765_v2.g4196.t1"/>
    </source>
</evidence>
<dbReference type="Proteomes" id="UP000887576">
    <property type="component" value="Unplaced"/>
</dbReference>
<accession>A0AC34R7Z9</accession>
<sequence length="1133" mass="127667">MGVALLNGLGFLVKSINFGLIVRLILAAAANFFISKLIFHQNLITFCSALESWASVFAPNFTAFETGKLRKMFQIFPAIEHPFPYFCHILAFYLPLRMMKPEDPHPTIRETIPRVFEMNTSTPCKTANSKMSFFSNKDSSSFIEYSPIKKSSSASSNHGMSNIPTAAFEDDEVDDSLLLQLRKDEMKQSIVDVSMKSVKNDSSSFVNPPDSPMSIVRTIPKIEDDEDSSFELKSEPKFETSKFSNVDVSMQSYKTDQSKLSYRSKKVRISQSSSGTDHVSDSEEEIRLVKRENMGDVSDDVFEEDEEEDVDISSLEESDDIPEPVVINSDEDEVIIDESEEEEDIEVKNPVEIKIDESNSSFSMGSASNPITVSESEDDGHEPVFIKSVPIADDLQNKSRQELEEMLARMQKQKLSELPDGGEKILARMSKIKYRLDSMVEIENKGVPKPRLNTSIMAPYLEDGRRLYGGAMTAERNQRVQAVTDEALFRIHSAITDAPENQPTETPQGLNVDLMHHQKCGLTWMMFRESVVPRGGILADDMGLGKTLSLISLILAQKNARQNSEEVKKARKEAMLKAFKDDKEVVAAFSTLVVAPASVIFQWEKEIKDRVQPGKLKTYVFHGAKRETDPNILGRYDIVITTYALIASELGEKTINDEAASSDEENEFGRKKPPKAKNKKHISKGNKSVLTKIGWERVILDEAHNIKNHKSLTSKGCCRLPAYTRWALTGTPIHNNLMDFYSLVKFLRVNPFGEEKMWKEFIMSNGRNSTEKLNALVKSLLLRRTKQQTCPVTQKPLVGLKPKTFEVVQVHLQGLEEMCYQQMFEASKQKAKQLIEIHGDIRIRRKNPNDVVKNPFLVGHREVNMSDKFQGMSAILMLLLRLRQACVHMSLTRNAVDLDAFKNDGGDDSMALDELEKTFGNISISDAACLMEENGKKVTVEDIFLPTFMSSKIKVLCEKLDKVLEIGDKCVIVSQWTSMLDIVEMHLKRRNVVYTSITGKVLTKDRQERVDCFNQKKGGAQVMLLSLTAGGVGLNLVGGNHLFLVDLHWNPALEQQACDRIYRVGQEKDVFIHKLVAKNTIEQRVLDLQEEKTKLAKGVLEGAAKIPNKLSINDLKHLFDLNRPTAPRKAPQN</sequence>
<reference evidence="2" key="1">
    <citation type="submission" date="2022-11" db="UniProtKB">
        <authorList>
            <consortium name="WormBaseParasite"/>
        </authorList>
    </citation>
    <scope>IDENTIFICATION</scope>
</reference>